<protein>
    <recommendedName>
        <fullName evidence="3">Glycosyltransferase subfamily 4-like N-terminal domain-containing protein</fullName>
    </recommendedName>
</protein>
<dbReference type="RefSeq" id="WP_039477216.1">
    <property type="nucleotide sequence ID" value="NZ_JSYN01000016.1"/>
</dbReference>
<evidence type="ECO:0000313" key="2">
    <source>
        <dbReference type="Proteomes" id="UP000031246"/>
    </source>
</evidence>
<evidence type="ECO:0008006" key="3">
    <source>
        <dbReference type="Google" id="ProtNLM"/>
    </source>
</evidence>
<dbReference type="Proteomes" id="UP000031246">
    <property type="component" value="Unassembled WGS sequence"/>
</dbReference>
<organism evidence="1 2">
    <name type="scientific">Pedobacter kyungheensis</name>
    <dbReference type="NCBI Taxonomy" id="1069985"/>
    <lineage>
        <taxon>Bacteria</taxon>
        <taxon>Pseudomonadati</taxon>
        <taxon>Bacteroidota</taxon>
        <taxon>Sphingobacteriia</taxon>
        <taxon>Sphingobacteriales</taxon>
        <taxon>Sphingobacteriaceae</taxon>
        <taxon>Pedobacter</taxon>
    </lineage>
</organism>
<dbReference type="SUPFAM" id="SSF53756">
    <property type="entry name" value="UDP-Glycosyltransferase/glycogen phosphorylase"/>
    <property type="match status" value="1"/>
</dbReference>
<dbReference type="OrthoDB" id="1059846at2"/>
<dbReference type="PANTHER" id="PTHR12526">
    <property type="entry name" value="GLYCOSYLTRANSFERASE"/>
    <property type="match status" value="1"/>
</dbReference>
<proteinExistence type="predicted"/>
<name>A0A0C1FJW9_9SPHI</name>
<comment type="caution">
    <text evidence="1">The sequence shown here is derived from an EMBL/GenBank/DDBJ whole genome shotgun (WGS) entry which is preliminary data.</text>
</comment>
<accession>A0A0C1FJW9</accession>
<dbReference type="EMBL" id="JSYN01000016">
    <property type="protein sequence ID" value="KIA93202.1"/>
    <property type="molecule type" value="Genomic_DNA"/>
</dbReference>
<evidence type="ECO:0000313" key="1">
    <source>
        <dbReference type="EMBL" id="KIA93202.1"/>
    </source>
</evidence>
<sequence length="388" mass="44581">MKKVLFFMPDNPLKKNAGNRTRALSMLSYFKSRNFEIDFVSEYYTGRWDETDIKVFKQSGLADNTYVIKKKPSKKNILYYLLFYKLPNFFYSNKAWFFPLQFPELVTLRFKRAFKKILAEKKYDYIFINYASWATLVEHNPLTKGAVTVIDTHDFITAQLQRKVNIGQSFKEEIRRISLFDIALAISVEEQYIFSQFCKNKVALAPMMLNKPESIGVIAEKSFDLIYVASDNVHNQKSANWFFKEVYPLLPANVQICVIGQINEHLTIKAPNITSVNFVEDLATYYQNAKVALCPMLTGTGTKIKVVEALSYGMPVVCNTRGIDGLIDKNNNGCLVSDDAVEFKNNIMQLLTDDSAYQKQAENALATFNLNYEKEQCYKNLDTIFGIV</sequence>
<keyword evidence="2" id="KW-1185">Reference proteome</keyword>
<gene>
    <name evidence="1" type="ORF">OC25_14325</name>
</gene>
<dbReference type="AlphaFoldDB" id="A0A0C1FJW9"/>
<reference evidence="1 2" key="1">
    <citation type="submission" date="2014-10" db="EMBL/GenBank/DDBJ databases">
        <title>Pedobacter Kyungheensis.</title>
        <authorList>
            <person name="Anderson B.M."/>
            <person name="Newman J.D."/>
        </authorList>
    </citation>
    <scope>NUCLEOTIDE SEQUENCE [LARGE SCALE GENOMIC DNA]</scope>
    <source>
        <strain evidence="1 2">KACC 16221</strain>
    </source>
</reference>
<dbReference type="Gene3D" id="3.40.50.2000">
    <property type="entry name" value="Glycogen Phosphorylase B"/>
    <property type="match status" value="1"/>
</dbReference>
<dbReference type="Pfam" id="PF13692">
    <property type="entry name" value="Glyco_trans_1_4"/>
    <property type="match status" value="1"/>
</dbReference>